<reference evidence="4" key="1">
    <citation type="journal article" date="2019" name="Int. J. Syst. Evol. Microbiol.">
        <title>The Global Catalogue of Microorganisms (GCM) 10K type strain sequencing project: providing services to taxonomists for standard genome sequencing and annotation.</title>
        <authorList>
            <consortium name="The Broad Institute Genomics Platform"/>
            <consortium name="The Broad Institute Genome Sequencing Center for Infectious Disease"/>
            <person name="Wu L."/>
            <person name="Ma J."/>
        </authorList>
    </citation>
    <scope>NUCLEOTIDE SEQUENCE [LARGE SCALE GENOMIC DNA]</scope>
    <source>
        <strain evidence="4">CGMCC 1.15067</strain>
    </source>
</reference>
<accession>A0ABW4UYK1</accession>
<dbReference type="SUPFAM" id="SSF51735">
    <property type="entry name" value="NAD(P)-binding Rossmann-fold domains"/>
    <property type="match status" value="1"/>
</dbReference>
<dbReference type="InterPro" id="IPR055170">
    <property type="entry name" value="GFO_IDH_MocA-like_dom"/>
</dbReference>
<dbReference type="Gene3D" id="3.40.50.720">
    <property type="entry name" value="NAD(P)-binding Rossmann-like Domain"/>
    <property type="match status" value="1"/>
</dbReference>
<evidence type="ECO:0000259" key="1">
    <source>
        <dbReference type="Pfam" id="PF01408"/>
    </source>
</evidence>
<protein>
    <submittedName>
        <fullName evidence="3">Gfo/Idh/MocA family protein</fullName>
    </submittedName>
</protein>
<dbReference type="Proteomes" id="UP001597403">
    <property type="component" value="Unassembled WGS sequence"/>
</dbReference>
<keyword evidence="4" id="KW-1185">Reference proteome</keyword>
<dbReference type="Pfam" id="PF01408">
    <property type="entry name" value="GFO_IDH_MocA"/>
    <property type="match status" value="1"/>
</dbReference>
<dbReference type="PANTHER" id="PTHR43708">
    <property type="entry name" value="CONSERVED EXPRESSED OXIDOREDUCTASE (EUROFUNG)"/>
    <property type="match status" value="1"/>
</dbReference>
<dbReference type="Gene3D" id="3.30.360.10">
    <property type="entry name" value="Dihydrodipicolinate Reductase, domain 2"/>
    <property type="match status" value="1"/>
</dbReference>
<evidence type="ECO:0000259" key="2">
    <source>
        <dbReference type="Pfam" id="PF22725"/>
    </source>
</evidence>
<dbReference type="RefSeq" id="WP_204824800.1">
    <property type="nucleotide sequence ID" value="NZ_JBHUGF010000010.1"/>
</dbReference>
<dbReference type="PANTHER" id="PTHR43708:SF4">
    <property type="entry name" value="OXIDOREDUCTASE YCEM-RELATED"/>
    <property type="match status" value="1"/>
</dbReference>
<dbReference type="EMBL" id="JBHUGF010000010">
    <property type="protein sequence ID" value="MFD1991174.1"/>
    <property type="molecule type" value="Genomic_DNA"/>
</dbReference>
<comment type="caution">
    <text evidence="3">The sequence shown here is derived from an EMBL/GenBank/DDBJ whole genome shotgun (WGS) entry which is preliminary data.</text>
</comment>
<sequence>MTKARLCFIGAGFHASTNIFPSVIEAGAHIQAIATRHIERSQDALRRFGSTGNAYDNVELMLEQEKCDGVVIVAQPTDQTDLVQQCIAAGKHVYVDKPLGWTAIEALQIANAADQAGVQVMVGFMKRYAPIYTQLKELITAHTLGKVRSFQLSFAVDSTPFCQNEEQYIKLAAIHMIDLIRFLFGEVHQLSGFRNNHHEHISQSISLQLANGVVGNVSFSGMTAWSRESEKIAVTFEHGFACADEVTTLQIHQAIKQEGLPWQSLAEYDQVYTPSASAMSGGYRDLYLRGFVGEMVHFIQCCQTNQLPDSSATDNVKTMELCDRILASLL</sequence>
<dbReference type="Pfam" id="PF22725">
    <property type="entry name" value="GFO_IDH_MocA_C3"/>
    <property type="match status" value="1"/>
</dbReference>
<organism evidence="3 4">
    <name type="scientific">Paenibacillus nicotianae</name>
    <dbReference type="NCBI Taxonomy" id="1526551"/>
    <lineage>
        <taxon>Bacteria</taxon>
        <taxon>Bacillati</taxon>
        <taxon>Bacillota</taxon>
        <taxon>Bacilli</taxon>
        <taxon>Bacillales</taxon>
        <taxon>Paenibacillaceae</taxon>
        <taxon>Paenibacillus</taxon>
    </lineage>
</organism>
<proteinExistence type="predicted"/>
<dbReference type="InterPro" id="IPR036291">
    <property type="entry name" value="NAD(P)-bd_dom_sf"/>
</dbReference>
<evidence type="ECO:0000313" key="4">
    <source>
        <dbReference type="Proteomes" id="UP001597403"/>
    </source>
</evidence>
<name>A0ABW4UYK1_9BACL</name>
<feature type="domain" description="Gfo/Idh/MocA-like oxidoreductase N-terminal" evidence="1">
    <location>
        <begin position="6"/>
        <end position="124"/>
    </location>
</feature>
<dbReference type="InterPro" id="IPR051317">
    <property type="entry name" value="Gfo/Idh/MocA_oxidoreduct"/>
</dbReference>
<feature type="domain" description="GFO/IDH/MocA-like oxidoreductase" evidence="2">
    <location>
        <begin position="132"/>
        <end position="239"/>
    </location>
</feature>
<dbReference type="SUPFAM" id="SSF55347">
    <property type="entry name" value="Glyceraldehyde-3-phosphate dehydrogenase-like, C-terminal domain"/>
    <property type="match status" value="1"/>
</dbReference>
<dbReference type="InterPro" id="IPR000683">
    <property type="entry name" value="Gfo/Idh/MocA-like_OxRdtase_N"/>
</dbReference>
<gene>
    <name evidence="3" type="ORF">ACFSGI_14460</name>
</gene>
<evidence type="ECO:0000313" key="3">
    <source>
        <dbReference type="EMBL" id="MFD1991174.1"/>
    </source>
</evidence>